<proteinExistence type="predicted"/>
<organism evidence="1">
    <name type="scientific">uncultured bacterium FGYC_13M19</name>
    <dbReference type="NCBI Taxonomy" id="1343844"/>
    <lineage>
        <taxon>Bacteria</taxon>
        <taxon>environmental samples</taxon>
    </lineage>
</organism>
<dbReference type="EMBL" id="KF170416">
    <property type="protein sequence ID" value="AGO87863.1"/>
    <property type="molecule type" value="Genomic_DNA"/>
</dbReference>
<sequence length="397" mass="43588">MKRFKKILFILMVAGIIVFPTKGRSQNVTVTGQIFEYVTYYMSNFDVQSGSSDIQLFRYLIQSDTYPVYCKVWFKASMVSPSLGVTSATTIVELESNVMQLLADLALDNRYFTVTSDFLYDQASPPNTIPLEVTPIQLLDPQEFDAMMSSIMTTGQLADGEYTFEIKIYAGADELGLSLVEHDSKTIIVQTPTAITLESPGGNIEDTTQTIVYTTYPFFNWSSQGCNGCETLIRVAEYDPSEHASIDEAIEGETSLPASQSLGWENIGSFSSYQYPVTGARPLGFGKLYVWQVKKSLSTTGGMEELISNIYTFKVADPAGGTANSAATFHPVLEGLRQALGDDQFNALFGPGSALDGYSPQGVYTIDDQSVDESSITYLLNQVINQNISVINVNIED</sequence>
<name>S4WB10_9BACT</name>
<protein>
    <submittedName>
        <fullName evidence="1">Uncharacterized protein</fullName>
    </submittedName>
</protein>
<evidence type="ECO:0000313" key="1">
    <source>
        <dbReference type="EMBL" id="AGO87863.1"/>
    </source>
</evidence>
<accession>S4WB10</accession>
<dbReference type="AlphaFoldDB" id="S4WB10"/>
<reference evidence="1" key="1">
    <citation type="journal article" date="2014" name="ISME J.">
        <title>Genomic properties of Marine Group A bacteria indicate a role in the marine sulfur cycle.</title>
        <authorList>
            <person name="Wright J.J."/>
            <person name="Mewis K."/>
            <person name="Hanson N.W."/>
            <person name="Konwar K.M."/>
            <person name="Maas K.R."/>
            <person name="Hallam S.J."/>
        </authorList>
    </citation>
    <scope>NUCLEOTIDE SEQUENCE</scope>
</reference>